<dbReference type="Pfam" id="PF00216">
    <property type="entry name" value="Bac_DNA_binding"/>
    <property type="match status" value="1"/>
</dbReference>
<organism evidence="6 7">
    <name type="scientific">Nitrincola iocasae</name>
    <dbReference type="NCBI Taxonomy" id="2614693"/>
    <lineage>
        <taxon>Bacteria</taxon>
        <taxon>Pseudomonadati</taxon>
        <taxon>Pseudomonadota</taxon>
        <taxon>Gammaproteobacteria</taxon>
        <taxon>Oceanospirillales</taxon>
        <taxon>Oceanospirillaceae</taxon>
        <taxon>Nitrincola</taxon>
    </lineage>
</organism>
<dbReference type="RefSeq" id="WP_151053667.1">
    <property type="nucleotide sequence ID" value="NZ_CP044222.1"/>
</dbReference>
<gene>
    <name evidence="6" type="ORF">F5I99_03465</name>
</gene>
<dbReference type="Gene3D" id="4.10.520.10">
    <property type="entry name" value="IHF-like DNA-binding proteins"/>
    <property type="match status" value="1"/>
</dbReference>
<keyword evidence="3" id="KW-0226">DNA condensation</keyword>
<evidence type="ECO:0000313" key="7">
    <source>
        <dbReference type="Proteomes" id="UP000325606"/>
    </source>
</evidence>
<evidence type="ECO:0000256" key="3">
    <source>
        <dbReference type="ARBA" id="ARBA00023067"/>
    </source>
</evidence>
<dbReference type="PANTHER" id="PTHR33175">
    <property type="entry name" value="DNA-BINDING PROTEIN HU"/>
    <property type="match status" value="1"/>
</dbReference>
<dbReference type="GO" id="GO:0030527">
    <property type="term" value="F:structural constituent of chromatin"/>
    <property type="evidence" value="ECO:0007669"/>
    <property type="project" value="InterPro"/>
</dbReference>
<proteinExistence type="inferred from homology"/>
<dbReference type="PRINTS" id="PR01727">
    <property type="entry name" value="DNABINDINGHU"/>
</dbReference>
<comment type="similarity">
    <text evidence="2 5">Belongs to the bacterial histone-like protein family.</text>
</comment>
<evidence type="ECO:0000256" key="4">
    <source>
        <dbReference type="ARBA" id="ARBA00023125"/>
    </source>
</evidence>
<dbReference type="Proteomes" id="UP000325606">
    <property type="component" value="Chromosome"/>
</dbReference>
<keyword evidence="4 6" id="KW-0238">DNA-binding</keyword>
<comment type="function">
    <text evidence="1">Histone-like DNA-binding protein which is capable of wrapping DNA to stabilize it, and thus to prevent its denaturation under extreme environmental conditions.</text>
</comment>
<protein>
    <submittedName>
        <fullName evidence="6">HU family DNA-binding protein</fullName>
    </submittedName>
</protein>
<keyword evidence="7" id="KW-1185">Reference proteome</keyword>
<dbReference type="SMART" id="SM00411">
    <property type="entry name" value="BHL"/>
    <property type="match status" value="1"/>
</dbReference>
<dbReference type="AlphaFoldDB" id="A0A5J6LAQ6"/>
<dbReference type="InterPro" id="IPR000119">
    <property type="entry name" value="Hist_DNA-bd"/>
</dbReference>
<accession>A0A5J6LAQ6</accession>
<dbReference type="InterPro" id="IPR010992">
    <property type="entry name" value="IHF-like_DNA-bd_dom_sf"/>
</dbReference>
<dbReference type="PANTHER" id="PTHR33175:SF12">
    <property type="entry name" value="DNA-BINDING PROTEIN HU-ALPHA"/>
    <property type="match status" value="1"/>
</dbReference>
<dbReference type="GO" id="GO:0005829">
    <property type="term" value="C:cytosol"/>
    <property type="evidence" value="ECO:0007669"/>
    <property type="project" value="TreeGrafter"/>
</dbReference>
<dbReference type="KEGG" id="nik:F5I99_03465"/>
<dbReference type="EMBL" id="CP044222">
    <property type="protein sequence ID" value="QEW05623.1"/>
    <property type="molecule type" value="Genomic_DNA"/>
</dbReference>
<sequence length="97" mass="10537">MKKTELIEAVMQKMKFTHDRAVSKADVNALLDSLGDVCSEALQTTGEFTLQGIGKLKVSARASRTGRNPQTGAQIEIAAKRVVKFSTTKTLDEALNK</sequence>
<name>A0A5J6LAQ6_9GAMM</name>
<dbReference type="CDD" id="cd00591">
    <property type="entry name" value="HU_IHF"/>
    <property type="match status" value="1"/>
</dbReference>
<dbReference type="GO" id="GO:0030261">
    <property type="term" value="P:chromosome condensation"/>
    <property type="evidence" value="ECO:0007669"/>
    <property type="project" value="UniProtKB-KW"/>
</dbReference>
<evidence type="ECO:0000256" key="1">
    <source>
        <dbReference type="ARBA" id="ARBA00003819"/>
    </source>
</evidence>
<evidence type="ECO:0000313" key="6">
    <source>
        <dbReference type="EMBL" id="QEW05623.1"/>
    </source>
</evidence>
<dbReference type="SUPFAM" id="SSF47729">
    <property type="entry name" value="IHF-like DNA-binding proteins"/>
    <property type="match status" value="1"/>
</dbReference>
<evidence type="ECO:0000256" key="5">
    <source>
        <dbReference type="RuleBase" id="RU003939"/>
    </source>
</evidence>
<dbReference type="GO" id="GO:0003677">
    <property type="term" value="F:DNA binding"/>
    <property type="evidence" value="ECO:0007669"/>
    <property type="project" value="UniProtKB-KW"/>
</dbReference>
<reference evidence="6 7" key="1">
    <citation type="submission" date="2019-09" db="EMBL/GenBank/DDBJ databases">
        <title>Nitrincola iocasae sp. nov., a bacterium isolated from the sediment collected at a cold seep field in South China Sea.</title>
        <authorList>
            <person name="Zhang H."/>
            <person name="Wang H."/>
            <person name="Li C."/>
        </authorList>
    </citation>
    <scope>NUCLEOTIDE SEQUENCE [LARGE SCALE GENOMIC DNA]</scope>
    <source>
        <strain evidence="6 7">KXZD1103</strain>
    </source>
</reference>
<evidence type="ECO:0000256" key="2">
    <source>
        <dbReference type="ARBA" id="ARBA00010529"/>
    </source>
</evidence>